<keyword evidence="1" id="KW-0732">Signal</keyword>
<proteinExistence type="predicted"/>
<accession>A0ABT3NRG8</accession>
<dbReference type="InterPro" id="IPR036378">
    <property type="entry name" value="FAS1_dom_sf"/>
</dbReference>
<dbReference type="PROSITE" id="PS50213">
    <property type="entry name" value="FAS1"/>
    <property type="match status" value="1"/>
</dbReference>
<comment type="caution">
    <text evidence="3">The sequence shown here is derived from an EMBL/GenBank/DDBJ whole genome shotgun (WGS) entry which is preliminary data.</text>
</comment>
<dbReference type="InterPro" id="IPR050904">
    <property type="entry name" value="Adhesion/Biosynth-related"/>
</dbReference>
<dbReference type="InterPro" id="IPR000782">
    <property type="entry name" value="FAS1_domain"/>
</dbReference>
<evidence type="ECO:0000259" key="2">
    <source>
        <dbReference type="PROSITE" id="PS50213"/>
    </source>
</evidence>
<gene>
    <name evidence="3" type="ORF">OF850_03875</name>
</gene>
<dbReference type="PANTHER" id="PTHR10900">
    <property type="entry name" value="PERIOSTIN-RELATED"/>
    <property type="match status" value="1"/>
</dbReference>
<dbReference type="Pfam" id="PF02469">
    <property type="entry name" value="Fasciclin"/>
    <property type="match status" value="1"/>
</dbReference>
<organism evidence="3 4">
    <name type="scientific">Sabulicella glaciei</name>
    <dbReference type="NCBI Taxonomy" id="2984948"/>
    <lineage>
        <taxon>Bacteria</taxon>
        <taxon>Pseudomonadati</taxon>
        <taxon>Pseudomonadota</taxon>
        <taxon>Alphaproteobacteria</taxon>
        <taxon>Acetobacterales</taxon>
        <taxon>Acetobacteraceae</taxon>
        <taxon>Sabulicella</taxon>
    </lineage>
</organism>
<evidence type="ECO:0000313" key="4">
    <source>
        <dbReference type="Proteomes" id="UP001526430"/>
    </source>
</evidence>
<evidence type="ECO:0000313" key="3">
    <source>
        <dbReference type="EMBL" id="MCW8084755.1"/>
    </source>
</evidence>
<sequence>MMIRSRRVLFGAGAALLAAPALAQNASNMPVVGSQTRASPLNVIDTLAAAGNFNRFITLARLAGRVEDLRGAGPFTLLAPTDEAIGRIPAGLRQNWMGTENTDNQEGNIQQGDRLRLMAFVDLHIVPGRYTLAQLANTSTQLRTMNGNVIEVASQPGQEYRTRIVSDTGFGVGGVNAELRPTRFLVPEMIASNGVVLPIDVALIQ</sequence>
<dbReference type="PANTHER" id="PTHR10900:SF77">
    <property type="entry name" value="FI19380P1"/>
    <property type="match status" value="1"/>
</dbReference>
<dbReference type="SMART" id="SM00554">
    <property type="entry name" value="FAS1"/>
    <property type="match status" value="1"/>
</dbReference>
<feature type="signal peptide" evidence="1">
    <location>
        <begin position="1"/>
        <end position="23"/>
    </location>
</feature>
<dbReference type="EMBL" id="JAPFQI010000001">
    <property type="protein sequence ID" value="MCW8084755.1"/>
    <property type="molecule type" value="Genomic_DNA"/>
</dbReference>
<feature type="domain" description="FAS1" evidence="2">
    <location>
        <begin position="40"/>
        <end position="203"/>
    </location>
</feature>
<reference evidence="3 4" key="1">
    <citation type="submission" date="2022-10" db="EMBL/GenBank/DDBJ databases">
        <title>Roseococcus glaciei nov., sp. nov., isolated from glacier.</title>
        <authorList>
            <person name="Liu Q."/>
            <person name="Xin Y.-H."/>
        </authorList>
    </citation>
    <scope>NUCLEOTIDE SEQUENCE [LARGE SCALE GENOMIC DNA]</scope>
    <source>
        <strain evidence="3 4">MDT2-1-1</strain>
    </source>
</reference>
<keyword evidence="4" id="KW-1185">Reference proteome</keyword>
<dbReference type="RefSeq" id="WP_301588465.1">
    <property type="nucleotide sequence ID" value="NZ_JAPFQI010000001.1"/>
</dbReference>
<evidence type="ECO:0000256" key="1">
    <source>
        <dbReference type="SAM" id="SignalP"/>
    </source>
</evidence>
<feature type="chain" id="PRO_5045288361" evidence="1">
    <location>
        <begin position="24"/>
        <end position="205"/>
    </location>
</feature>
<protein>
    <submittedName>
        <fullName evidence="3">Fasciclin domain-containing protein</fullName>
    </submittedName>
</protein>
<dbReference type="Gene3D" id="2.30.180.10">
    <property type="entry name" value="FAS1 domain"/>
    <property type="match status" value="1"/>
</dbReference>
<dbReference type="SUPFAM" id="SSF82153">
    <property type="entry name" value="FAS1 domain"/>
    <property type="match status" value="1"/>
</dbReference>
<name>A0ABT3NRG8_9PROT</name>
<dbReference type="Proteomes" id="UP001526430">
    <property type="component" value="Unassembled WGS sequence"/>
</dbReference>